<evidence type="ECO:0000313" key="1">
    <source>
        <dbReference type="EMBL" id="KAI3806950.1"/>
    </source>
</evidence>
<reference evidence="2" key="1">
    <citation type="journal article" date="2022" name="Mol. Ecol. Resour.">
        <title>The genomes of chicory, endive, great burdock and yacon provide insights into Asteraceae palaeo-polyploidization history and plant inulin production.</title>
        <authorList>
            <person name="Fan W."/>
            <person name="Wang S."/>
            <person name="Wang H."/>
            <person name="Wang A."/>
            <person name="Jiang F."/>
            <person name="Liu H."/>
            <person name="Zhao H."/>
            <person name="Xu D."/>
            <person name="Zhang Y."/>
        </authorList>
    </citation>
    <scope>NUCLEOTIDE SEQUENCE [LARGE SCALE GENOMIC DNA]</scope>
    <source>
        <strain evidence="2">cv. Yunnan</strain>
    </source>
</reference>
<organism evidence="1 2">
    <name type="scientific">Smallanthus sonchifolius</name>
    <dbReference type="NCBI Taxonomy" id="185202"/>
    <lineage>
        <taxon>Eukaryota</taxon>
        <taxon>Viridiplantae</taxon>
        <taxon>Streptophyta</taxon>
        <taxon>Embryophyta</taxon>
        <taxon>Tracheophyta</taxon>
        <taxon>Spermatophyta</taxon>
        <taxon>Magnoliopsida</taxon>
        <taxon>eudicotyledons</taxon>
        <taxon>Gunneridae</taxon>
        <taxon>Pentapetalae</taxon>
        <taxon>asterids</taxon>
        <taxon>campanulids</taxon>
        <taxon>Asterales</taxon>
        <taxon>Asteraceae</taxon>
        <taxon>Asteroideae</taxon>
        <taxon>Heliantheae alliance</taxon>
        <taxon>Millerieae</taxon>
        <taxon>Smallanthus</taxon>
    </lineage>
</organism>
<accession>A0ACB9IHJ0</accession>
<gene>
    <name evidence="1" type="ORF">L1987_22868</name>
</gene>
<reference evidence="1 2" key="2">
    <citation type="journal article" date="2022" name="Mol. Ecol. Resour.">
        <title>The genomes of chicory, endive, great burdock and yacon provide insights into Asteraceae paleo-polyploidization history and plant inulin production.</title>
        <authorList>
            <person name="Fan W."/>
            <person name="Wang S."/>
            <person name="Wang H."/>
            <person name="Wang A."/>
            <person name="Jiang F."/>
            <person name="Liu H."/>
            <person name="Zhao H."/>
            <person name="Xu D."/>
            <person name="Zhang Y."/>
        </authorList>
    </citation>
    <scope>NUCLEOTIDE SEQUENCE [LARGE SCALE GENOMIC DNA]</scope>
    <source>
        <strain evidence="2">cv. Yunnan</strain>
        <tissue evidence="1">Leaves</tissue>
    </source>
</reference>
<comment type="caution">
    <text evidence="1">The sequence shown here is derived from an EMBL/GenBank/DDBJ whole genome shotgun (WGS) entry which is preliminary data.</text>
</comment>
<dbReference type="Proteomes" id="UP001056120">
    <property type="component" value="Linkage Group LG08"/>
</dbReference>
<dbReference type="EMBL" id="CM042025">
    <property type="protein sequence ID" value="KAI3806950.1"/>
    <property type="molecule type" value="Genomic_DNA"/>
</dbReference>
<protein>
    <submittedName>
        <fullName evidence="1">Uncharacterized protein</fullName>
    </submittedName>
</protein>
<evidence type="ECO:0000313" key="2">
    <source>
        <dbReference type="Proteomes" id="UP001056120"/>
    </source>
</evidence>
<name>A0ACB9IHJ0_9ASTR</name>
<sequence>MASLRRTVLFGISRLIHSPAAPPRLHGIVRHQSLIRPPVYSFSRFYSSNNGVESLDFDLSDEESKRRLVNRLVYRSKQRGFLELDLVLGSWVESHIGSLDEKGIRALVDVLNLENPDLWKWLTGQEQPPEAIDTNPVFTEVRSKVMYNLDNYASQQTRATPGQPWVRGWDDFKKGRDSPVVGNQKQSSKEGCK</sequence>
<keyword evidence="2" id="KW-1185">Reference proteome</keyword>
<proteinExistence type="predicted"/>